<dbReference type="EMBL" id="JAMSCK010000002">
    <property type="protein sequence ID" value="MCM8569208.1"/>
    <property type="molecule type" value="Genomic_DNA"/>
</dbReference>
<dbReference type="RefSeq" id="WP_252112019.1">
    <property type="nucleotide sequence ID" value="NZ_JAMSCK010000002.1"/>
</dbReference>
<gene>
    <name evidence="2" type="ORF">NE848_07450</name>
</gene>
<dbReference type="CDD" id="cd00761">
    <property type="entry name" value="Glyco_tranf_GTA_type"/>
    <property type="match status" value="1"/>
</dbReference>
<dbReference type="SUPFAM" id="SSF53448">
    <property type="entry name" value="Nucleotide-diphospho-sugar transferases"/>
    <property type="match status" value="1"/>
</dbReference>
<dbReference type="Gene3D" id="3.90.550.10">
    <property type="entry name" value="Spore Coat Polysaccharide Biosynthesis Protein SpsA, Chain A"/>
    <property type="match status" value="1"/>
</dbReference>
<sequence length="313" mass="36428">MTNELVSIIMATYNRESFINDALNSIKEQTYSNWECIVVDDGSADNTREILKGWTEKDNRFKYVQRPDDHKKGLPGSRNYGLSLASGNYIIFFDDDDIVHPANLETCVSLLKNNSVFFCRYDKQPFNETSDLGAFATTDEIVFQNFGVDRIDEMITGEVPFASCGVMWKKDCFENLRFNEDLMYAEEWECYTRILIKGFQGVSINEVLYYNRKHSNSNTGQFYKNDPVRRGSYIKAIKMVIDHLQQAGLLSRKLEIFFLRMGFFLKEYSVIKYTLDKSEAGKLRRIKFSAGYKLYPVLRPVFILKKKLKDLLK</sequence>
<name>A0ABT0Z0F7_9FLAO</name>
<dbReference type="PANTHER" id="PTHR22916:SF3">
    <property type="entry name" value="UDP-GLCNAC:BETAGAL BETA-1,3-N-ACETYLGLUCOSAMINYLTRANSFERASE-LIKE PROTEIN 1"/>
    <property type="match status" value="1"/>
</dbReference>
<comment type="caution">
    <text evidence="2">The sequence shown here is derived from an EMBL/GenBank/DDBJ whole genome shotgun (WGS) entry which is preliminary data.</text>
</comment>
<dbReference type="InterPro" id="IPR029044">
    <property type="entry name" value="Nucleotide-diphossugar_trans"/>
</dbReference>
<accession>A0ABT0Z0F7</accession>
<feature type="domain" description="Glycosyltransferase 2-like" evidence="1">
    <location>
        <begin position="7"/>
        <end position="122"/>
    </location>
</feature>
<reference evidence="2" key="1">
    <citation type="submission" date="2022-06" db="EMBL/GenBank/DDBJ databases">
        <title>Gramella sediminis sp. nov., isolated from deep-sea sediment of the Indian Ocean.</title>
        <authorList>
            <person name="Yang L."/>
        </authorList>
    </citation>
    <scope>NUCLEOTIDE SEQUENCE</scope>
    <source>
        <strain evidence="2">HMD3159</strain>
    </source>
</reference>
<keyword evidence="3" id="KW-1185">Reference proteome</keyword>
<dbReference type="PANTHER" id="PTHR22916">
    <property type="entry name" value="GLYCOSYLTRANSFERASE"/>
    <property type="match status" value="1"/>
</dbReference>
<dbReference type="Proteomes" id="UP001155077">
    <property type="component" value="Unassembled WGS sequence"/>
</dbReference>
<proteinExistence type="predicted"/>
<evidence type="ECO:0000313" key="3">
    <source>
        <dbReference type="Proteomes" id="UP001155077"/>
    </source>
</evidence>
<organism evidence="2 3">
    <name type="scientific">Gramella jeungdoensis</name>
    <dbReference type="NCBI Taxonomy" id="708091"/>
    <lineage>
        <taxon>Bacteria</taxon>
        <taxon>Pseudomonadati</taxon>
        <taxon>Bacteroidota</taxon>
        <taxon>Flavobacteriia</taxon>
        <taxon>Flavobacteriales</taxon>
        <taxon>Flavobacteriaceae</taxon>
        <taxon>Christiangramia</taxon>
    </lineage>
</organism>
<protein>
    <submittedName>
        <fullName evidence="2">Glycosyltransferase family 2 protein</fullName>
    </submittedName>
</protein>
<evidence type="ECO:0000259" key="1">
    <source>
        <dbReference type="Pfam" id="PF00535"/>
    </source>
</evidence>
<dbReference type="InterPro" id="IPR001173">
    <property type="entry name" value="Glyco_trans_2-like"/>
</dbReference>
<dbReference type="Pfam" id="PF00535">
    <property type="entry name" value="Glycos_transf_2"/>
    <property type="match status" value="1"/>
</dbReference>
<evidence type="ECO:0000313" key="2">
    <source>
        <dbReference type="EMBL" id="MCM8569208.1"/>
    </source>
</evidence>